<keyword evidence="1 3" id="KW-0853">WD repeat</keyword>
<evidence type="ECO:0000313" key="4">
    <source>
        <dbReference type="EMBL" id="ETN97927.1"/>
    </source>
</evidence>
<dbReference type="SUPFAM" id="SSF50978">
    <property type="entry name" value="WD40 repeat-like"/>
    <property type="match status" value="1"/>
</dbReference>
<dbReference type="PRINTS" id="PR00320">
    <property type="entry name" value="GPROTEINBRPT"/>
</dbReference>
<evidence type="ECO:0000256" key="3">
    <source>
        <dbReference type="PROSITE-ProRule" id="PRU00221"/>
    </source>
</evidence>
<protein>
    <submittedName>
        <fullName evidence="4">WD-40 repeat-containing protein</fullName>
    </submittedName>
</protein>
<dbReference type="EMBL" id="ASPP01048159">
    <property type="protein sequence ID" value="ETN97927.1"/>
    <property type="molecule type" value="Genomic_DNA"/>
</dbReference>
<dbReference type="InterPro" id="IPR001680">
    <property type="entry name" value="WD40_rpt"/>
</dbReference>
<accession>X6L7R1</accession>
<keyword evidence="5" id="KW-1185">Reference proteome</keyword>
<dbReference type="Proteomes" id="UP000023152">
    <property type="component" value="Unassembled WGS sequence"/>
</dbReference>
<dbReference type="InterPro" id="IPR020472">
    <property type="entry name" value="WD40_PAC1"/>
</dbReference>
<dbReference type="InterPro" id="IPR019775">
    <property type="entry name" value="WD40_repeat_CS"/>
</dbReference>
<dbReference type="AlphaFoldDB" id="X6L7R1"/>
<dbReference type="Gene3D" id="2.130.10.10">
    <property type="entry name" value="YVTN repeat-like/Quinoprotein amine dehydrogenase"/>
    <property type="match status" value="2"/>
</dbReference>
<feature type="repeat" description="WD" evidence="3">
    <location>
        <begin position="228"/>
        <end position="254"/>
    </location>
</feature>
<keyword evidence="2" id="KW-0677">Repeat</keyword>
<sequence>MTTLSNEKQTPTQIVLASFITSFQKSKEEIIQVIVQHWIRILKIKLGWIKDFDKIVVNYIYTVFMFDTFRSSSKLINTFTEHKSVVWSIDYSTFDDCQFICSGSDDSTVRVWDVDNNKQIQSFNEHSNTVYCVKFSSYHYHNHRQNVVCSSSIDKTICFWNFKHNKQLQIFNGHTKALMELNFHHLMVVDIYVLDHLTILFVYGMLKHQNHYINNKNDNNNIGMIGGNGYTICSGSWDKTIRIWDIETTKQFNVFKGHTSYVMSVKYGSNELVNTILSGSGDKSVRLWDIRSNKLIQVFNGHTSNVNAVEYSPF</sequence>
<dbReference type="PROSITE" id="PS00678">
    <property type="entry name" value="WD_REPEATS_1"/>
    <property type="match status" value="4"/>
</dbReference>
<dbReference type="InterPro" id="IPR015943">
    <property type="entry name" value="WD40/YVTN_repeat-like_dom_sf"/>
</dbReference>
<dbReference type="SMART" id="SM00320">
    <property type="entry name" value="WD40"/>
    <property type="match status" value="4"/>
</dbReference>
<evidence type="ECO:0000256" key="2">
    <source>
        <dbReference type="ARBA" id="ARBA00022737"/>
    </source>
</evidence>
<feature type="repeat" description="WD" evidence="3">
    <location>
        <begin position="79"/>
        <end position="122"/>
    </location>
</feature>
<name>X6L7R1_RETFI</name>
<proteinExistence type="predicted"/>
<dbReference type="PROSITE" id="PS50294">
    <property type="entry name" value="WD_REPEATS_REGION"/>
    <property type="match status" value="2"/>
</dbReference>
<feature type="repeat" description="WD" evidence="3">
    <location>
        <begin position="123"/>
        <end position="170"/>
    </location>
</feature>
<dbReference type="PANTHER" id="PTHR19848">
    <property type="entry name" value="WD40 REPEAT PROTEIN"/>
    <property type="match status" value="1"/>
</dbReference>
<dbReference type="OrthoDB" id="538223at2759"/>
<gene>
    <name evidence="4" type="ORF">RFI_39599</name>
</gene>
<feature type="repeat" description="WD" evidence="3">
    <location>
        <begin position="255"/>
        <end position="298"/>
    </location>
</feature>
<dbReference type="CDD" id="cd00200">
    <property type="entry name" value="WD40"/>
    <property type="match status" value="1"/>
</dbReference>
<feature type="non-terminal residue" evidence="4">
    <location>
        <position position="314"/>
    </location>
</feature>
<dbReference type="InterPro" id="IPR036322">
    <property type="entry name" value="WD40_repeat_dom_sf"/>
</dbReference>
<evidence type="ECO:0000256" key="1">
    <source>
        <dbReference type="ARBA" id="ARBA00022574"/>
    </source>
</evidence>
<dbReference type="PROSITE" id="PS50082">
    <property type="entry name" value="WD_REPEATS_2"/>
    <property type="match status" value="4"/>
</dbReference>
<comment type="caution">
    <text evidence="4">The sequence shown here is derived from an EMBL/GenBank/DDBJ whole genome shotgun (WGS) entry which is preliminary data.</text>
</comment>
<dbReference type="Pfam" id="PF00400">
    <property type="entry name" value="WD40"/>
    <property type="match status" value="5"/>
</dbReference>
<organism evidence="4 5">
    <name type="scientific">Reticulomyxa filosa</name>
    <dbReference type="NCBI Taxonomy" id="46433"/>
    <lineage>
        <taxon>Eukaryota</taxon>
        <taxon>Sar</taxon>
        <taxon>Rhizaria</taxon>
        <taxon>Retaria</taxon>
        <taxon>Foraminifera</taxon>
        <taxon>Monothalamids</taxon>
        <taxon>Reticulomyxidae</taxon>
        <taxon>Reticulomyxa</taxon>
    </lineage>
</organism>
<evidence type="ECO:0000313" key="5">
    <source>
        <dbReference type="Proteomes" id="UP000023152"/>
    </source>
</evidence>
<dbReference type="PANTHER" id="PTHR19848:SF8">
    <property type="entry name" value="F-BOX AND WD REPEAT DOMAIN CONTAINING 7"/>
    <property type="match status" value="1"/>
</dbReference>
<reference evidence="4 5" key="1">
    <citation type="journal article" date="2013" name="Curr. Biol.">
        <title>The Genome of the Foraminiferan Reticulomyxa filosa.</title>
        <authorList>
            <person name="Glockner G."/>
            <person name="Hulsmann N."/>
            <person name="Schleicher M."/>
            <person name="Noegel A.A."/>
            <person name="Eichinger L."/>
            <person name="Gallinger C."/>
            <person name="Pawlowski J."/>
            <person name="Sierra R."/>
            <person name="Euteneuer U."/>
            <person name="Pillet L."/>
            <person name="Moustafa A."/>
            <person name="Platzer M."/>
            <person name="Groth M."/>
            <person name="Szafranski K."/>
            <person name="Schliwa M."/>
        </authorList>
    </citation>
    <scope>NUCLEOTIDE SEQUENCE [LARGE SCALE GENOMIC DNA]</scope>
</reference>